<keyword evidence="2" id="KW-0812">Transmembrane</keyword>
<gene>
    <name evidence="3" type="ORF">EMPS_03891</name>
</gene>
<evidence type="ECO:0000313" key="3">
    <source>
        <dbReference type="EMBL" id="GJJ71541.1"/>
    </source>
</evidence>
<dbReference type="OrthoDB" id="2434091at2759"/>
<accession>A0A9P3H7H6</accession>
<feature type="region of interest" description="Disordered" evidence="1">
    <location>
        <begin position="76"/>
        <end position="109"/>
    </location>
</feature>
<keyword evidence="4" id="KW-1185">Reference proteome</keyword>
<evidence type="ECO:0000313" key="4">
    <source>
        <dbReference type="Proteomes" id="UP000827284"/>
    </source>
</evidence>
<reference evidence="3" key="2">
    <citation type="journal article" date="2022" name="Microbiol. Resour. Announc.">
        <title>Whole-Genome Sequence of Entomortierella parvispora E1425, a Mucoromycotan Fungus Associated with Burkholderiaceae-Related Endosymbiotic Bacteria.</title>
        <authorList>
            <person name="Herlambang A."/>
            <person name="Guo Y."/>
            <person name="Takashima Y."/>
            <person name="Narisawa K."/>
            <person name="Ohta H."/>
            <person name="Nishizawa T."/>
        </authorList>
    </citation>
    <scope>NUCLEOTIDE SEQUENCE</scope>
    <source>
        <strain evidence="3">E1425</strain>
    </source>
</reference>
<keyword evidence="2" id="KW-0472">Membrane</keyword>
<reference evidence="3" key="1">
    <citation type="submission" date="2021-11" db="EMBL/GenBank/DDBJ databases">
        <authorList>
            <person name="Herlambang A."/>
            <person name="Guo Y."/>
            <person name="Takashima Y."/>
            <person name="Nishizawa T."/>
        </authorList>
    </citation>
    <scope>NUCLEOTIDE SEQUENCE</scope>
    <source>
        <strain evidence="3">E1425</strain>
    </source>
</reference>
<dbReference type="Proteomes" id="UP000827284">
    <property type="component" value="Unassembled WGS sequence"/>
</dbReference>
<dbReference type="EMBL" id="BQFW01000005">
    <property type="protein sequence ID" value="GJJ71541.1"/>
    <property type="molecule type" value="Genomic_DNA"/>
</dbReference>
<feature type="compositionally biased region" description="Polar residues" evidence="1">
    <location>
        <begin position="94"/>
        <end position="109"/>
    </location>
</feature>
<organism evidence="3 4">
    <name type="scientific">Entomortierella parvispora</name>
    <dbReference type="NCBI Taxonomy" id="205924"/>
    <lineage>
        <taxon>Eukaryota</taxon>
        <taxon>Fungi</taxon>
        <taxon>Fungi incertae sedis</taxon>
        <taxon>Mucoromycota</taxon>
        <taxon>Mortierellomycotina</taxon>
        <taxon>Mortierellomycetes</taxon>
        <taxon>Mortierellales</taxon>
        <taxon>Mortierellaceae</taxon>
        <taxon>Entomortierella</taxon>
    </lineage>
</organism>
<feature type="compositionally biased region" description="Polar residues" evidence="1">
    <location>
        <begin position="76"/>
        <end position="87"/>
    </location>
</feature>
<proteinExistence type="predicted"/>
<dbReference type="AlphaFoldDB" id="A0A9P3H7H6"/>
<evidence type="ECO:0000256" key="1">
    <source>
        <dbReference type="SAM" id="MobiDB-lite"/>
    </source>
</evidence>
<sequence>MSVNNTAFICQESFQPNNVTSCLRYTKLKKCVKDGQANHLNFLCVDANSIAVGGSVTPAPANMTLTPFMCTLESCPTQAPESNSTKGSGDGGKKNSTSNGKSAGTRASTVSEKTLTLSGALVLALLVSQMVIF</sequence>
<feature type="transmembrane region" description="Helical" evidence="2">
    <location>
        <begin position="114"/>
        <end position="132"/>
    </location>
</feature>
<evidence type="ECO:0000256" key="2">
    <source>
        <dbReference type="SAM" id="Phobius"/>
    </source>
</evidence>
<protein>
    <submittedName>
        <fullName evidence="3">Uncharacterized protein</fullName>
    </submittedName>
</protein>
<keyword evidence="2" id="KW-1133">Transmembrane helix</keyword>
<comment type="caution">
    <text evidence="3">The sequence shown here is derived from an EMBL/GenBank/DDBJ whole genome shotgun (WGS) entry which is preliminary data.</text>
</comment>
<name>A0A9P3H7H6_9FUNG</name>